<dbReference type="Proteomes" id="UP000004828">
    <property type="component" value="Unassembled WGS sequence"/>
</dbReference>
<reference evidence="1 2" key="1">
    <citation type="submission" date="2009-08" db="EMBL/GenBank/DDBJ databases">
        <authorList>
            <person name="Weinstock G."/>
            <person name="Sodergren E."/>
            <person name="Clifton S."/>
            <person name="Fulton L."/>
            <person name="Fulton B."/>
            <person name="Courtney L."/>
            <person name="Fronick C."/>
            <person name="Harrison M."/>
            <person name="Strong C."/>
            <person name="Farmer C."/>
            <person name="Delahaunty K."/>
            <person name="Markovic C."/>
            <person name="Hall O."/>
            <person name="Minx P."/>
            <person name="Tomlinson C."/>
            <person name="Mitreva M."/>
            <person name="Nelson J."/>
            <person name="Hou S."/>
            <person name="Wollam A."/>
            <person name="Pepin K.H."/>
            <person name="Johnson M."/>
            <person name="Bhonagiri V."/>
            <person name="Nash W.E."/>
            <person name="Warren W."/>
            <person name="Chinwalla A."/>
            <person name="Mardis E.R."/>
            <person name="Wilson R.K."/>
        </authorList>
    </citation>
    <scope>NUCLEOTIDE SEQUENCE [LARGE SCALE GENOMIC DNA]</scope>
    <source>
        <strain evidence="1 2">L1-82</strain>
    </source>
</reference>
<proteinExistence type="predicted"/>
<organism evidence="1 2">
    <name type="scientific">Roseburia intestinalis L1-82</name>
    <dbReference type="NCBI Taxonomy" id="536231"/>
    <lineage>
        <taxon>Bacteria</taxon>
        <taxon>Bacillati</taxon>
        <taxon>Bacillota</taxon>
        <taxon>Clostridia</taxon>
        <taxon>Lachnospirales</taxon>
        <taxon>Lachnospiraceae</taxon>
        <taxon>Roseburia</taxon>
    </lineage>
</organism>
<dbReference type="HOGENOM" id="CLU_3295886_0_0_9"/>
<evidence type="ECO:0000313" key="2">
    <source>
        <dbReference type="Proteomes" id="UP000004828"/>
    </source>
</evidence>
<sequence length="40" mass="4529">MQCLSDFYGQWTCLCVIICINAVLDVAKVPFCVIINEEFS</sequence>
<name>C7G8H5_9FIRM</name>
<accession>C7G8H5</accession>
<protein>
    <submittedName>
        <fullName evidence="1">Uncharacterized protein</fullName>
    </submittedName>
</protein>
<comment type="caution">
    <text evidence="1">The sequence shown here is derived from an EMBL/GenBank/DDBJ whole genome shotgun (WGS) entry which is preliminary data.</text>
</comment>
<dbReference type="EMBL" id="ABYJ02000053">
    <property type="protein sequence ID" value="EEV01922.1"/>
    <property type="molecule type" value="Genomic_DNA"/>
</dbReference>
<dbReference type="AlphaFoldDB" id="C7G8H5"/>
<evidence type="ECO:0000313" key="1">
    <source>
        <dbReference type="EMBL" id="EEV01922.1"/>
    </source>
</evidence>
<gene>
    <name evidence="1" type="ORF">ROSINTL182_06199</name>
</gene>